<comment type="caution">
    <text evidence="7">The sequence shown here is derived from an EMBL/GenBank/DDBJ whole genome shotgun (WGS) entry which is preliminary data.</text>
</comment>
<evidence type="ECO:0000256" key="2">
    <source>
        <dbReference type="ARBA" id="ARBA00022475"/>
    </source>
</evidence>
<protein>
    <recommendedName>
        <fullName evidence="9">Polysaccharide biosynthesis protein</fullName>
    </recommendedName>
</protein>
<organism evidence="7 8">
    <name type="scientific">Tenacibaculum holothuriorum</name>
    <dbReference type="NCBI Taxonomy" id="1635173"/>
    <lineage>
        <taxon>Bacteria</taxon>
        <taxon>Pseudomonadati</taxon>
        <taxon>Bacteroidota</taxon>
        <taxon>Flavobacteriia</taxon>
        <taxon>Flavobacteriales</taxon>
        <taxon>Flavobacteriaceae</taxon>
        <taxon>Tenacibaculum</taxon>
    </lineage>
</organism>
<evidence type="ECO:0000313" key="7">
    <source>
        <dbReference type="EMBL" id="OSY87025.1"/>
    </source>
</evidence>
<evidence type="ECO:0000256" key="4">
    <source>
        <dbReference type="ARBA" id="ARBA00022989"/>
    </source>
</evidence>
<dbReference type="Proteomes" id="UP000194221">
    <property type="component" value="Unassembled WGS sequence"/>
</dbReference>
<keyword evidence="3 6" id="KW-0812">Transmembrane</keyword>
<feature type="transmembrane region" description="Helical" evidence="6">
    <location>
        <begin position="53"/>
        <end position="75"/>
    </location>
</feature>
<feature type="transmembrane region" description="Helical" evidence="6">
    <location>
        <begin position="179"/>
        <end position="202"/>
    </location>
</feature>
<feature type="transmembrane region" description="Helical" evidence="6">
    <location>
        <begin position="361"/>
        <end position="382"/>
    </location>
</feature>
<evidence type="ECO:0000313" key="8">
    <source>
        <dbReference type="Proteomes" id="UP000194221"/>
    </source>
</evidence>
<evidence type="ECO:0000256" key="6">
    <source>
        <dbReference type="SAM" id="Phobius"/>
    </source>
</evidence>
<dbReference type="RefSeq" id="WP_086031450.1">
    <property type="nucleotide sequence ID" value="NZ_LAPZ01000015.1"/>
</dbReference>
<feature type="transmembrane region" description="Helical" evidence="6">
    <location>
        <begin position="156"/>
        <end position="173"/>
    </location>
</feature>
<proteinExistence type="predicted"/>
<evidence type="ECO:0008006" key="9">
    <source>
        <dbReference type="Google" id="ProtNLM"/>
    </source>
</evidence>
<keyword evidence="2" id="KW-1003">Cell membrane</keyword>
<sequence>MVSKGIDIFNKYKILIKNFGYLTIIKAFNLILPLVIFPYLLQVLGATNYGFVVFAESIVAYFVIFIGFGFALSATKEASIHRDNPKKLNEIVSNVYTIKGILFFISVICVFCFSNLFFEQKEYQILLLITMHLALYEFLFPFWFFQGIEKMKYITYLDLINRSFFVVLILAFIKSPDDFILVPTLQSIGSIISIILSFYILYKKENIRFVMPSISSLTQYTKESLLYFTSTISIQIFTNSNRFLIGSFIGVSSLAYYDIVEKIIKILSVPTTIFRTVLIPYVNKTKDKKIVRTVTKIMTLSSVLIIIGVWLFANQVIYFLTKEHNLKTIYYLKLYSVIILFYNLSNYYLVVSINAFGYQKLFMKMMLSSVVLYSFLILIIFFNNLFFVDYFILTLIIVELFIVCATYYISYKKKLL</sequence>
<dbReference type="PANTHER" id="PTHR30250:SF11">
    <property type="entry name" value="O-ANTIGEN TRANSPORTER-RELATED"/>
    <property type="match status" value="1"/>
</dbReference>
<feature type="transmembrane region" description="Helical" evidence="6">
    <location>
        <begin position="96"/>
        <end position="117"/>
    </location>
</feature>
<dbReference type="FunCoup" id="A0A1Y2P9A5">
    <property type="interactions" value="8"/>
</dbReference>
<accession>A0A1Y2P9A5</accession>
<keyword evidence="4 6" id="KW-1133">Transmembrane helix</keyword>
<evidence type="ECO:0000256" key="3">
    <source>
        <dbReference type="ARBA" id="ARBA00022692"/>
    </source>
</evidence>
<feature type="transmembrane region" description="Helical" evidence="6">
    <location>
        <begin position="123"/>
        <end position="144"/>
    </location>
</feature>
<keyword evidence="5 6" id="KW-0472">Membrane</keyword>
<dbReference type="AlphaFoldDB" id="A0A1Y2P9A5"/>
<feature type="transmembrane region" description="Helical" evidence="6">
    <location>
        <begin position="294"/>
        <end position="317"/>
    </location>
</feature>
<gene>
    <name evidence="7" type="ORF">WH52_13245</name>
</gene>
<dbReference type="STRING" id="1635173.WH52_13245"/>
<dbReference type="PANTHER" id="PTHR30250">
    <property type="entry name" value="PST FAMILY PREDICTED COLANIC ACID TRANSPORTER"/>
    <property type="match status" value="1"/>
</dbReference>
<feature type="transmembrane region" description="Helical" evidence="6">
    <location>
        <begin position="21"/>
        <end position="41"/>
    </location>
</feature>
<dbReference type="OrthoDB" id="9815702at2"/>
<evidence type="ECO:0000256" key="1">
    <source>
        <dbReference type="ARBA" id="ARBA00004651"/>
    </source>
</evidence>
<feature type="transmembrane region" description="Helical" evidence="6">
    <location>
        <begin position="388"/>
        <end position="409"/>
    </location>
</feature>
<name>A0A1Y2P9A5_9FLAO</name>
<reference evidence="7 8" key="1">
    <citation type="submission" date="2015-03" db="EMBL/GenBank/DDBJ databases">
        <title>Genome sequence of Tenacibaculum sp. S2-2, isolated from intestinal microbiota of sea cucumber, Apostichopus japonicas.</title>
        <authorList>
            <person name="Shao Z."/>
            <person name="Wang L."/>
            <person name="Li X."/>
        </authorList>
    </citation>
    <scope>NUCLEOTIDE SEQUENCE [LARGE SCALE GENOMIC DNA]</scope>
    <source>
        <strain evidence="7 8">S2-2</strain>
    </source>
</reference>
<dbReference type="EMBL" id="LAPZ01000015">
    <property type="protein sequence ID" value="OSY87025.1"/>
    <property type="molecule type" value="Genomic_DNA"/>
</dbReference>
<dbReference type="InterPro" id="IPR050833">
    <property type="entry name" value="Poly_Biosynth_Transport"/>
</dbReference>
<dbReference type="InterPro" id="IPR002797">
    <property type="entry name" value="Polysacc_synth"/>
</dbReference>
<comment type="subcellular location">
    <subcellularLocation>
        <location evidence="1">Cell membrane</location>
        <topology evidence="1">Multi-pass membrane protein</topology>
    </subcellularLocation>
</comment>
<keyword evidence="8" id="KW-1185">Reference proteome</keyword>
<evidence type="ECO:0000256" key="5">
    <source>
        <dbReference type="ARBA" id="ARBA00023136"/>
    </source>
</evidence>
<feature type="transmembrane region" description="Helical" evidence="6">
    <location>
        <begin position="329"/>
        <end position="349"/>
    </location>
</feature>
<dbReference type="Pfam" id="PF01943">
    <property type="entry name" value="Polysacc_synt"/>
    <property type="match status" value="1"/>
</dbReference>
<dbReference type="InParanoid" id="A0A1Y2P9A5"/>
<dbReference type="GO" id="GO:0005886">
    <property type="term" value="C:plasma membrane"/>
    <property type="evidence" value="ECO:0007669"/>
    <property type="project" value="UniProtKB-SubCell"/>
</dbReference>